<name>A0AAU7LFM0_9BURK</name>
<feature type="transmembrane region" description="Helical" evidence="1">
    <location>
        <begin position="45"/>
        <end position="67"/>
    </location>
</feature>
<gene>
    <name evidence="2" type="ORF">ABFG95_06180</name>
</gene>
<evidence type="ECO:0000313" key="2">
    <source>
        <dbReference type="EMBL" id="XBP00062.1"/>
    </source>
</evidence>
<organism evidence="2">
    <name type="scientific">Achromobacter sp. HNDS-1</name>
    <dbReference type="NCBI Taxonomy" id="3151598"/>
    <lineage>
        <taxon>Bacteria</taxon>
        <taxon>Pseudomonadati</taxon>
        <taxon>Pseudomonadota</taxon>
        <taxon>Betaproteobacteria</taxon>
        <taxon>Burkholderiales</taxon>
        <taxon>Alcaligenaceae</taxon>
        <taxon>Achromobacter</taxon>
    </lineage>
</organism>
<keyword evidence="1" id="KW-0812">Transmembrane</keyword>
<dbReference type="RefSeq" id="WP_348995599.1">
    <property type="nucleotide sequence ID" value="NZ_CP157584.1"/>
</dbReference>
<sequence length="238" mass="26942">MREVFSEDWRQTAFWLSVAIAMLIAGFALGWIWRDRPEALANVRILDVMTAIGTVGATIAAVGVALWQARHSANREKEKQERVQRDQQDRNHRLAALAAAALEPRLRMIEDEIEFVLSGLQTYASIDIEPETFHELTNQLRSIDLGVALEQLLLIEALPDKCADDIAAGLARLSHTRASVVLWRDAMHNRFTSPADRMRLVKRWASHIKVALAVVSSARVELAKWTRTSLRRVNFDKL</sequence>
<keyword evidence="1" id="KW-1133">Transmembrane helix</keyword>
<evidence type="ECO:0000256" key="1">
    <source>
        <dbReference type="SAM" id="Phobius"/>
    </source>
</evidence>
<keyword evidence="1" id="KW-0472">Membrane</keyword>
<dbReference type="EMBL" id="CP157584">
    <property type="protein sequence ID" value="XBP00062.1"/>
    <property type="molecule type" value="Genomic_DNA"/>
</dbReference>
<protein>
    <submittedName>
        <fullName evidence="2">Uncharacterized protein</fullName>
    </submittedName>
</protein>
<dbReference type="AlphaFoldDB" id="A0AAU7LFM0"/>
<dbReference type="KEGG" id="achh:ABFG95_06180"/>
<accession>A0AAU7LFM0</accession>
<proteinExistence type="predicted"/>
<reference evidence="2" key="1">
    <citation type="submission" date="2024-05" db="EMBL/GenBank/DDBJ databases">
        <title>Transcriptome analysis of the degradation process of organic nitrogen by two heterotrophic nitrifying and aerobic denitrifying bacteria, Achromobacter sp. HNDS-1 and Enterobacter sp. HNDS-6.</title>
        <authorList>
            <person name="Huang Y."/>
        </authorList>
    </citation>
    <scope>NUCLEOTIDE SEQUENCE</scope>
    <source>
        <strain evidence="2">HNDS-1</strain>
    </source>
</reference>
<feature type="transmembrane region" description="Helical" evidence="1">
    <location>
        <begin position="12"/>
        <end position="33"/>
    </location>
</feature>